<keyword evidence="3" id="KW-1185">Reference proteome</keyword>
<dbReference type="Pfam" id="PF07727">
    <property type="entry name" value="RVT_2"/>
    <property type="match status" value="1"/>
</dbReference>
<dbReference type="Proteomes" id="UP001605036">
    <property type="component" value="Unassembled WGS sequence"/>
</dbReference>
<reference evidence="2 3" key="1">
    <citation type="submission" date="2024-09" db="EMBL/GenBank/DDBJ databases">
        <title>Chromosome-scale assembly of Riccia fluitans.</title>
        <authorList>
            <person name="Paukszto L."/>
            <person name="Sawicki J."/>
            <person name="Karawczyk K."/>
            <person name="Piernik-Szablinska J."/>
            <person name="Szczecinska M."/>
            <person name="Mazdziarz M."/>
        </authorList>
    </citation>
    <scope>NUCLEOTIDE SEQUENCE [LARGE SCALE GENOMIC DNA]</scope>
    <source>
        <strain evidence="2">Rf_01</strain>
        <tissue evidence="2">Aerial parts of the thallus</tissue>
    </source>
</reference>
<dbReference type="EMBL" id="JBHFFA010000003">
    <property type="protein sequence ID" value="KAL2636075.1"/>
    <property type="molecule type" value="Genomic_DNA"/>
</dbReference>
<name>A0ABD1YZH3_9MARC</name>
<accession>A0ABD1YZH3</accession>
<proteinExistence type="predicted"/>
<evidence type="ECO:0000313" key="2">
    <source>
        <dbReference type="EMBL" id="KAL2636075.1"/>
    </source>
</evidence>
<comment type="caution">
    <text evidence="2">The sequence shown here is derived from an EMBL/GenBank/DDBJ whole genome shotgun (WGS) entry which is preliminary data.</text>
</comment>
<evidence type="ECO:0000313" key="3">
    <source>
        <dbReference type="Proteomes" id="UP001605036"/>
    </source>
</evidence>
<dbReference type="InterPro" id="IPR013103">
    <property type="entry name" value="RVT_2"/>
</dbReference>
<evidence type="ECO:0000259" key="1">
    <source>
        <dbReference type="Pfam" id="PF07727"/>
    </source>
</evidence>
<sequence length="84" mass="9671">MSLCRLLIHLDVKSAFLNGDLSEEVYMMIPEGFNTADNQGKDCSNNQKIRWLADQLCSKFEISECGEMKNYLRLELSHTDKVLQ</sequence>
<dbReference type="AlphaFoldDB" id="A0ABD1YZH3"/>
<organism evidence="2 3">
    <name type="scientific">Riccia fluitans</name>
    <dbReference type="NCBI Taxonomy" id="41844"/>
    <lineage>
        <taxon>Eukaryota</taxon>
        <taxon>Viridiplantae</taxon>
        <taxon>Streptophyta</taxon>
        <taxon>Embryophyta</taxon>
        <taxon>Marchantiophyta</taxon>
        <taxon>Marchantiopsida</taxon>
        <taxon>Marchantiidae</taxon>
        <taxon>Marchantiales</taxon>
        <taxon>Ricciaceae</taxon>
        <taxon>Riccia</taxon>
    </lineage>
</organism>
<feature type="domain" description="Reverse transcriptase Ty1/copia-type" evidence="1">
    <location>
        <begin position="6"/>
        <end position="47"/>
    </location>
</feature>
<protein>
    <recommendedName>
        <fullName evidence="1">Reverse transcriptase Ty1/copia-type domain-containing protein</fullName>
    </recommendedName>
</protein>
<gene>
    <name evidence="2" type="ORF">R1flu_007554</name>
</gene>